<feature type="domain" description="GHMP kinase C-terminal" evidence="4">
    <location>
        <begin position="151"/>
        <end position="223"/>
    </location>
</feature>
<feature type="non-terminal residue" evidence="5">
    <location>
        <position position="1"/>
    </location>
</feature>
<dbReference type="PRINTS" id="PR00960">
    <property type="entry name" value="LMBPPROTEIN"/>
</dbReference>
<dbReference type="Pfam" id="PF00288">
    <property type="entry name" value="GHMP_kinases_N"/>
    <property type="match status" value="1"/>
</dbReference>
<evidence type="ECO:0008006" key="6">
    <source>
        <dbReference type="Google" id="ProtNLM"/>
    </source>
</evidence>
<dbReference type="PANTHER" id="PTHR10457:SF29">
    <property type="entry name" value="LMBP PROTEIN"/>
    <property type="match status" value="1"/>
</dbReference>
<name>A0A383ENM8_9ZZZZ</name>
<evidence type="ECO:0000259" key="3">
    <source>
        <dbReference type="Pfam" id="PF00288"/>
    </source>
</evidence>
<dbReference type="SUPFAM" id="SSF55060">
    <property type="entry name" value="GHMP Kinase, C-terminal domain"/>
    <property type="match status" value="1"/>
</dbReference>
<dbReference type="PANTHER" id="PTHR10457">
    <property type="entry name" value="MEVALONATE KINASE/GALACTOKINASE"/>
    <property type="match status" value="1"/>
</dbReference>
<proteinExistence type="predicted"/>
<organism evidence="5">
    <name type="scientific">marine metagenome</name>
    <dbReference type="NCBI Taxonomy" id="408172"/>
    <lineage>
        <taxon>unclassified sequences</taxon>
        <taxon>metagenomes</taxon>
        <taxon>ecological metagenomes</taxon>
    </lineage>
</organism>
<dbReference type="GO" id="GO:0006012">
    <property type="term" value="P:galactose metabolic process"/>
    <property type="evidence" value="ECO:0007669"/>
    <property type="project" value="TreeGrafter"/>
</dbReference>
<feature type="non-terminal residue" evidence="5">
    <location>
        <position position="230"/>
    </location>
</feature>
<dbReference type="InterPro" id="IPR001174">
    <property type="entry name" value="HddA/FKP"/>
</dbReference>
<reference evidence="5" key="1">
    <citation type="submission" date="2018-05" db="EMBL/GenBank/DDBJ databases">
        <authorList>
            <person name="Lanie J.A."/>
            <person name="Ng W.-L."/>
            <person name="Kazmierczak K.M."/>
            <person name="Andrzejewski T.M."/>
            <person name="Davidsen T.M."/>
            <person name="Wayne K.J."/>
            <person name="Tettelin H."/>
            <person name="Glass J.I."/>
            <person name="Rusch D."/>
            <person name="Podicherti R."/>
            <person name="Tsui H.-C.T."/>
            <person name="Winkler M.E."/>
        </authorList>
    </citation>
    <scope>NUCLEOTIDE SEQUENCE</scope>
</reference>
<keyword evidence="2" id="KW-0067">ATP-binding</keyword>
<keyword evidence="1" id="KW-0547">Nucleotide-binding</keyword>
<gene>
    <name evidence="5" type="ORF">METZ01_LOCUS511376</name>
</gene>
<dbReference type="Gene3D" id="3.30.230.120">
    <property type="match status" value="1"/>
</dbReference>
<dbReference type="InterPro" id="IPR006204">
    <property type="entry name" value="GHMP_kinase_N_dom"/>
</dbReference>
<dbReference type="SUPFAM" id="SSF54211">
    <property type="entry name" value="Ribosomal protein S5 domain 2-like"/>
    <property type="match status" value="1"/>
</dbReference>
<sequence length="230" mass="25456">RGLEIHYDADLPAKTGVGSSSSFTVGLINALKALRGELIGKTELAKLAIHFEQNVMKENVGIQDQILAAYGNFNKIEFNTDDSFDVTPVILNPERLKILQNHFMLCFTGVTRFASDVAIDQLNNMKNVSNHYKKIHELVDEALSTLNKQDESILEIGKLLHESWLLKRELSHTITNPQIDSIYQSGLDAGAIGGKILGAGGGGFILFFANPEAQPKIREKLKRLVQVPFK</sequence>
<protein>
    <recommendedName>
        <fullName evidence="6">GHMP kinase N-terminal domain-containing protein</fullName>
    </recommendedName>
</protein>
<dbReference type="InterPro" id="IPR036554">
    <property type="entry name" value="GHMP_kinase_C_sf"/>
</dbReference>
<evidence type="ECO:0000259" key="4">
    <source>
        <dbReference type="Pfam" id="PF08544"/>
    </source>
</evidence>
<dbReference type="InterPro" id="IPR020568">
    <property type="entry name" value="Ribosomal_Su5_D2-typ_SF"/>
</dbReference>
<evidence type="ECO:0000256" key="1">
    <source>
        <dbReference type="ARBA" id="ARBA00022741"/>
    </source>
</evidence>
<dbReference type="GO" id="GO:0004335">
    <property type="term" value="F:galactokinase activity"/>
    <property type="evidence" value="ECO:0007669"/>
    <property type="project" value="TreeGrafter"/>
</dbReference>
<dbReference type="AlphaFoldDB" id="A0A383ENM8"/>
<feature type="domain" description="GHMP kinase N-terminal" evidence="3">
    <location>
        <begin position="2"/>
        <end position="71"/>
    </location>
</feature>
<dbReference type="Pfam" id="PF08544">
    <property type="entry name" value="GHMP_kinases_C"/>
    <property type="match status" value="1"/>
</dbReference>
<dbReference type="GO" id="GO:0005524">
    <property type="term" value="F:ATP binding"/>
    <property type="evidence" value="ECO:0007669"/>
    <property type="project" value="UniProtKB-KW"/>
</dbReference>
<dbReference type="EMBL" id="UINC01227577">
    <property type="protein sequence ID" value="SVE58522.1"/>
    <property type="molecule type" value="Genomic_DNA"/>
</dbReference>
<dbReference type="GO" id="GO:0005829">
    <property type="term" value="C:cytosol"/>
    <property type="evidence" value="ECO:0007669"/>
    <property type="project" value="TreeGrafter"/>
</dbReference>
<accession>A0A383ENM8</accession>
<dbReference type="InterPro" id="IPR013750">
    <property type="entry name" value="GHMP_kinase_C_dom"/>
</dbReference>
<evidence type="ECO:0000256" key="2">
    <source>
        <dbReference type="ARBA" id="ARBA00022840"/>
    </source>
</evidence>
<evidence type="ECO:0000313" key="5">
    <source>
        <dbReference type="EMBL" id="SVE58522.1"/>
    </source>
</evidence>